<keyword evidence="5" id="KW-0443">Lipid metabolism</keyword>
<dbReference type="Pfam" id="PF19277">
    <property type="entry name" value="GPAT_C"/>
    <property type="match status" value="1"/>
</dbReference>
<dbReference type="GO" id="GO:0004366">
    <property type="term" value="F:glycerol-3-phosphate O-acyltransferase activity"/>
    <property type="evidence" value="ECO:0007669"/>
    <property type="project" value="UniProtKB-EC"/>
</dbReference>
<dbReference type="SUPFAM" id="SSF69593">
    <property type="entry name" value="Glycerol-3-phosphate (1)-acyltransferase"/>
    <property type="match status" value="1"/>
</dbReference>
<evidence type="ECO:0000256" key="4">
    <source>
        <dbReference type="ARBA" id="ARBA00013432"/>
    </source>
</evidence>
<protein>
    <recommendedName>
        <fullName evidence="4">Glycerol-3-phosphate acyltransferase</fullName>
        <ecNumber evidence="3">2.3.1.15</ecNumber>
    </recommendedName>
</protein>
<keyword evidence="5" id="KW-0594">Phospholipid biosynthesis</keyword>
<evidence type="ECO:0000256" key="2">
    <source>
        <dbReference type="ARBA" id="ARBA00004765"/>
    </source>
</evidence>
<dbReference type="GO" id="GO:0012505">
    <property type="term" value="C:endomembrane system"/>
    <property type="evidence" value="ECO:0007669"/>
    <property type="project" value="UniProtKB-SubCell"/>
</dbReference>
<feature type="transmembrane region" description="Helical" evidence="8">
    <location>
        <begin position="6"/>
        <end position="29"/>
    </location>
</feature>
<comment type="subcellular location">
    <subcellularLocation>
        <location evidence="1">Endomembrane system</location>
        <topology evidence="1">Peripheral membrane protein</topology>
    </subcellularLocation>
</comment>
<evidence type="ECO:0000313" key="11">
    <source>
        <dbReference type="Proteomes" id="UP000315439"/>
    </source>
</evidence>
<sequence>MDAPITIPLWLFLLLSVVFALVVINKFFFPGIRWFFRKKINLAIHELNERLNIKIRPFQLTKRQVLLDRLIHDTQVLEFVQAQAVEDEVPREVLMEKVQKYAREIVPSFNAYVYYRIGFWLSKKLAKLLYRVRVRIEAKTHLANVEEDATVVFVMNHRSNMDYILVSFLVAERMTLSYAVGEWAKVWPLQGLIKSMGAYFVRRNSRNPLYRKVLERYIAMATHEGVCQAVFPEGGLSRDGKIRPPKLGFLDYMLRHYNHVEDRDIVFVPVGINYDRVLEDRTLLRALDPNAEKRSNWYAIKTTFKFWLHNMRLAYRHQWKRFGYASVSFADPISTKNYCENKSINFSRLTTEDRFTEVSHLADYLMEEIEKTVPIVPVVLMARIFLRHRVTSVTKKQAKQEARELMEIIETKGGHIVFPHKDKAINLDGAIEMLSLRHLIKVEDDVCTVSSDAIQVLEYYADSIGYWE</sequence>
<dbReference type="GO" id="GO:0016024">
    <property type="term" value="P:CDP-diacylglycerol biosynthetic process"/>
    <property type="evidence" value="ECO:0007669"/>
    <property type="project" value="UniProtKB-UniPathway"/>
</dbReference>
<dbReference type="EC" id="2.3.1.15" evidence="3"/>
<dbReference type="InterPro" id="IPR045520">
    <property type="entry name" value="GPAT/DHAPAT_C"/>
</dbReference>
<keyword evidence="8" id="KW-0472">Membrane</keyword>
<organism evidence="10 11">
    <name type="scientific">Aliikangiella coralliicola</name>
    <dbReference type="NCBI Taxonomy" id="2592383"/>
    <lineage>
        <taxon>Bacteria</taxon>
        <taxon>Pseudomonadati</taxon>
        <taxon>Pseudomonadota</taxon>
        <taxon>Gammaproteobacteria</taxon>
        <taxon>Oceanospirillales</taxon>
        <taxon>Pleioneaceae</taxon>
        <taxon>Aliikangiella</taxon>
    </lineage>
</organism>
<comment type="caution">
    <text evidence="10">The sequence shown here is derived from an EMBL/GenBank/DDBJ whole genome shotgun (WGS) entry which is preliminary data.</text>
</comment>
<evidence type="ECO:0000313" key="10">
    <source>
        <dbReference type="EMBL" id="TQV85318.1"/>
    </source>
</evidence>
<dbReference type="AlphaFoldDB" id="A0A545U767"/>
<dbReference type="Proteomes" id="UP000315439">
    <property type="component" value="Unassembled WGS sequence"/>
</dbReference>
<evidence type="ECO:0000256" key="3">
    <source>
        <dbReference type="ARBA" id="ARBA00013113"/>
    </source>
</evidence>
<comment type="catalytic activity">
    <reaction evidence="7">
        <text>sn-glycerol 3-phosphate + an acyl-CoA = a 1-acyl-sn-glycero-3-phosphate + CoA</text>
        <dbReference type="Rhea" id="RHEA:15325"/>
        <dbReference type="ChEBI" id="CHEBI:57287"/>
        <dbReference type="ChEBI" id="CHEBI:57597"/>
        <dbReference type="ChEBI" id="CHEBI:57970"/>
        <dbReference type="ChEBI" id="CHEBI:58342"/>
        <dbReference type="EC" id="2.3.1.15"/>
    </reaction>
</comment>
<dbReference type="UniPathway" id="UPA00557">
    <property type="reaction ID" value="UER00612"/>
</dbReference>
<evidence type="ECO:0000256" key="8">
    <source>
        <dbReference type="SAM" id="Phobius"/>
    </source>
</evidence>
<evidence type="ECO:0000259" key="9">
    <source>
        <dbReference type="SMART" id="SM00563"/>
    </source>
</evidence>
<keyword evidence="8" id="KW-1133">Transmembrane helix</keyword>
<comment type="pathway">
    <text evidence="2">Phospholipid metabolism; CDP-diacylglycerol biosynthesis; CDP-diacylglycerol from sn-glycerol 3-phosphate: step 1/3.</text>
</comment>
<dbReference type="RefSeq" id="WP_142932995.1">
    <property type="nucleotide sequence ID" value="NZ_ML660168.1"/>
</dbReference>
<evidence type="ECO:0000256" key="5">
    <source>
        <dbReference type="ARBA" id="ARBA00023209"/>
    </source>
</evidence>
<dbReference type="InterPro" id="IPR022284">
    <property type="entry name" value="GPAT/DHAPAT"/>
</dbReference>
<dbReference type="SMART" id="SM00563">
    <property type="entry name" value="PlsC"/>
    <property type="match status" value="1"/>
</dbReference>
<proteinExistence type="predicted"/>
<keyword evidence="8" id="KW-0812">Transmembrane</keyword>
<dbReference type="InterPro" id="IPR002123">
    <property type="entry name" value="Plipid/glycerol_acylTrfase"/>
</dbReference>
<dbReference type="Pfam" id="PF01553">
    <property type="entry name" value="Acyltransferase"/>
    <property type="match status" value="1"/>
</dbReference>
<evidence type="ECO:0000256" key="1">
    <source>
        <dbReference type="ARBA" id="ARBA00004184"/>
    </source>
</evidence>
<reference evidence="10 11" key="1">
    <citation type="submission" date="2019-07" db="EMBL/GenBank/DDBJ databases">
        <title>Draft genome for Aliikangiella sp. M105.</title>
        <authorList>
            <person name="Wang G."/>
        </authorList>
    </citation>
    <scope>NUCLEOTIDE SEQUENCE [LARGE SCALE GENOMIC DNA]</scope>
    <source>
        <strain evidence="10 11">M105</strain>
    </source>
</reference>
<feature type="domain" description="Phospholipid/glycerol acyltransferase" evidence="9">
    <location>
        <begin position="151"/>
        <end position="275"/>
    </location>
</feature>
<dbReference type="EMBL" id="VIKS01000012">
    <property type="protein sequence ID" value="TQV85318.1"/>
    <property type="molecule type" value="Genomic_DNA"/>
</dbReference>
<keyword evidence="11" id="KW-1185">Reference proteome</keyword>
<dbReference type="PANTHER" id="PTHR12563:SF17">
    <property type="entry name" value="DIHYDROXYACETONE PHOSPHATE ACYLTRANSFERASE"/>
    <property type="match status" value="1"/>
</dbReference>
<evidence type="ECO:0000256" key="7">
    <source>
        <dbReference type="ARBA" id="ARBA00048427"/>
    </source>
</evidence>
<dbReference type="OrthoDB" id="335193at2"/>
<gene>
    <name evidence="10" type="ORF">FLL46_19315</name>
</gene>
<name>A0A545U767_9GAMM</name>
<keyword evidence="6" id="KW-1208">Phospholipid metabolism</keyword>
<accession>A0A545U767</accession>
<keyword evidence="10" id="KW-0012">Acyltransferase</keyword>
<keyword evidence="5" id="KW-0444">Lipid biosynthesis</keyword>
<evidence type="ECO:0000256" key="6">
    <source>
        <dbReference type="ARBA" id="ARBA00023264"/>
    </source>
</evidence>
<keyword evidence="10" id="KW-0808">Transferase</keyword>
<dbReference type="PANTHER" id="PTHR12563">
    <property type="entry name" value="GLYCEROL-3-PHOSPHATE ACYLTRANSFERASE"/>
    <property type="match status" value="1"/>
</dbReference>